<name>A0A0F9RBR7_9ZZZZ</name>
<dbReference type="InterPro" id="IPR020094">
    <property type="entry name" value="TruA/RsuA/RluB/E/F_N"/>
</dbReference>
<comment type="similarity">
    <text evidence="1">Belongs to the pseudouridine synthase RsuA family.</text>
</comment>
<dbReference type="InterPro" id="IPR000748">
    <property type="entry name" value="PsdUridine_synth_RsuA/RluB/E/F"/>
</dbReference>
<dbReference type="FunFam" id="3.10.290.10:FF:000003">
    <property type="entry name" value="Pseudouridine synthase"/>
    <property type="match status" value="1"/>
</dbReference>
<dbReference type="FunFam" id="3.30.70.1560:FF:000001">
    <property type="entry name" value="Pseudouridine synthase"/>
    <property type="match status" value="1"/>
</dbReference>
<evidence type="ECO:0000256" key="1">
    <source>
        <dbReference type="ARBA" id="ARBA00008348"/>
    </source>
</evidence>
<dbReference type="InterPro" id="IPR002942">
    <property type="entry name" value="S4_RNA-bd"/>
</dbReference>
<reference evidence="5" key="1">
    <citation type="journal article" date="2015" name="Nature">
        <title>Complex archaea that bridge the gap between prokaryotes and eukaryotes.</title>
        <authorList>
            <person name="Spang A."/>
            <person name="Saw J.H."/>
            <person name="Jorgensen S.L."/>
            <person name="Zaremba-Niedzwiedzka K."/>
            <person name="Martijn J."/>
            <person name="Lind A.E."/>
            <person name="van Eijk R."/>
            <person name="Schleper C."/>
            <person name="Guy L."/>
            <person name="Ettema T.J."/>
        </authorList>
    </citation>
    <scope>NUCLEOTIDE SEQUENCE</scope>
</reference>
<feature type="domain" description="RNA-binding S4" evidence="4">
    <location>
        <begin position="3"/>
        <end position="62"/>
    </location>
</feature>
<dbReference type="InterPro" id="IPR006145">
    <property type="entry name" value="PsdUridine_synth_RsuA/RluA"/>
</dbReference>
<dbReference type="PANTHER" id="PTHR47683:SF2">
    <property type="entry name" value="RNA-BINDING S4 DOMAIN-CONTAINING PROTEIN"/>
    <property type="match status" value="1"/>
</dbReference>
<dbReference type="InterPro" id="IPR050343">
    <property type="entry name" value="RsuA_PseudoU_synthase"/>
</dbReference>
<dbReference type="InterPro" id="IPR042092">
    <property type="entry name" value="PsdUridine_s_RsuA/RluB/E/F_cat"/>
</dbReference>
<dbReference type="InterPro" id="IPR018496">
    <property type="entry name" value="PsdUridine_synth_RsuA/RluB_CS"/>
</dbReference>
<dbReference type="NCBIfam" id="TIGR00093">
    <property type="entry name" value="pseudouridine synthase"/>
    <property type="match status" value="1"/>
</dbReference>
<accession>A0A0F9RBR7</accession>
<evidence type="ECO:0000256" key="3">
    <source>
        <dbReference type="ARBA" id="ARBA00023235"/>
    </source>
</evidence>
<evidence type="ECO:0000313" key="5">
    <source>
        <dbReference type="EMBL" id="KKN52329.1"/>
    </source>
</evidence>
<organism evidence="5">
    <name type="scientific">marine sediment metagenome</name>
    <dbReference type="NCBI Taxonomy" id="412755"/>
    <lineage>
        <taxon>unclassified sequences</taxon>
        <taxon>metagenomes</taxon>
        <taxon>ecological metagenomes</taxon>
    </lineage>
</organism>
<dbReference type="GO" id="GO:0003723">
    <property type="term" value="F:RNA binding"/>
    <property type="evidence" value="ECO:0007669"/>
    <property type="project" value="UniProtKB-KW"/>
</dbReference>
<dbReference type="GO" id="GO:0005829">
    <property type="term" value="C:cytosol"/>
    <property type="evidence" value="ECO:0007669"/>
    <property type="project" value="UniProtKB-ARBA"/>
</dbReference>
<dbReference type="GO" id="GO:0006364">
    <property type="term" value="P:rRNA processing"/>
    <property type="evidence" value="ECO:0007669"/>
    <property type="project" value="UniProtKB-ARBA"/>
</dbReference>
<dbReference type="PANTHER" id="PTHR47683">
    <property type="entry name" value="PSEUDOURIDINE SYNTHASE FAMILY PROTEIN-RELATED"/>
    <property type="match status" value="1"/>
</dbReference>
<dbReference type="GO" id="GO:0001522">
    <property type="term" value="P:pseudouridine synthesis"/>
    <property type="evidence" value="ECO:0007669"/>
    <property type="project" value="InterPro"/>
</dbReference>
<dbReference type="EMBL" id="LAZR01001024">
    <property type="protein sequence ID" value="KKN52329.1"/>
    <property type="molecule type" value="Genomic_DNA"/>
</dbReference>
<dbReference type="SUPFAM" id="SSF55120">
    <property type="entry name" value="Pseudouridine synthase"/>
    <property type="match status" value="1"/>
</dbReference>
<dbReference type="Gene3D" id="3.30.70.1560">
    <property type="entry name" value="Alpha-L RNA-binding motif"/>
    <property type="match status" value="1"/>
</dbReference>
<evidence type="ECO:0000256" key="2">
    <source>
        <dbReference type="ARBA" id="ARBA00022884"/>
    </source>
</evidence>
<gene>
    <name evidence="5" type="ORF">LCGC14_0613750</name>
</gene>
<dbReference type="InterPro" id="IPR020103">
    <property type="entry name" value="PsdUridine_synth_cat_dom_sf"/>
</dbReference>
<dbReference type="CDD" id="cd02870">
    <property type="entry name" value="PseudoU_synth_RsuA_like"/>
    <property type="match status" value="1"/>
</dbReference>
<dbReference type="CDD" id="cd00165">
    <property type="entry name" value="S4"/>
    <property type="match status" value="1"/>
</dbReference>
<protein>
    <recommendedName>
        <fullName evidence="4">RNA-binding S4 domain-containing protein</fullName>
    </recommendedName>
</protein>
<keyword evidence="3" id="KW-0413">Isomerase</keyword>
<keyword evidence="2" id="KW-0694">RNA-binding</keyword>
<comment type="caution">
    <text evidence="5">The sequence shown here is derived from an EMBL/GenBank/DDBJ whole genome shotgun (WGS) entry which is preliminary data.</text>
</comment>
<dbReference type="SUPFAM" id="SSF55174">
    <property type="entry name" value="Alpha-L RNA-binding motif"/>
    <property type="match status" value="1"/>
</dbReference>
<evidence type="ECO:0000259" key="4">
    <source>
        <dbReference type="SMART" id="SM00363"/>
    </source>
</evidence>
<dbReference type="Pfam" id="PF00849">
    <property type="entry name" value="PseudoU_synth_2"/>
    <property type="match status" value="1"/>
</dbReference>
<dbReference type="AlphaFoldDB" id="A0A0F9RBR7"/>
<dbReference type="SMART" id="SM00363">
    <property type="entry name" value="S4"/>
    <property type="match status" value="1"/>
</dbReference>
<sequence>MQIRLNKFLAQAGVASRREVDKMIAEGRIKVNGQVVQVLGYKIDDEKDKVDVEGRRVEKEEELIYLMINKPPGYLVTLKDNFQRPTIQQLLPSLRKRVFPVGRLDYDSSGLLLLTNDGELTFRLTHPRFKVPKVYLVKVKGEPVPSELTRLEKGIYLDDKKTAPAKIAQIGGDPKKSLLKVEIYEGRKREVKRMFQAIGHKVIQLQRINFGGLGLGSLKMGKWRFLTPKEIETLKKQVALK</sequence>
<dbReference type="Pfam" id="PF01479">
    <property type="entry name" value="S4"/>
    <property type="match status" value="1"/>
</dbReference>
<dbReference type="PROSITE" id="PS50889">
    <property type="entry name" value="S4"/>
    <property type="match status" value="1"/>
</dbReference>
<proteinExistence type="inferred from homology"/>
<dbReference type="GO" id="GO:0009982">
    <property type="term" value="F:pseudouridine synthase activity"/>
    <property type="evidence" value="ECO:0007669"/>
    <property type="project" value="InterPro"/>
</dbReference>
<dbReference type="PROSITE" id="PS01149">
    <property type="entry name" value="PSI_RSU"/>
    <property type="match status" value="1"/>
</dbReference>
<dbReference type="Gene3D" id="3.30.70.580">
    <property type="entry name" value="Pseudouridine synthase I, catalytic domain, N-terminal subdomain"/>
    <property type="match status" value="1"/>
</dbReference>
<dbReference type="InterPro" id="IPR036986">
    <property type="entry name" value="S4_RNA-bd_sf"/>
</dbReference>
<dbReference type="Gene3D" id="3.10.290.10">
    <property type="entry name" value="RNA-binding S4 domain"/>
    <property type="match status" value="1"/>
</dbReference>